<name>A0AAV2BWT0_9ARAC</name>
<dbReference type="AlphaFoldDB" id="A0AAV2BWT0"/>
<keyword evidence="2" id="KW-1133">Transmembrane helix</keyword>
<feature type="compositionally biased region" description="Gly residues" evidence="1">
    <location>
        <begin position="121"/>
        <end position="132"/>
    </location>
</feature>
<feature type="compositionally biased region" description="Basic and acidic residues" evidence="1">
    <location>
        <begin position="133"/>
        <end position="155"/>
    </location>
</feature>
<evidence type="ECO:0000313" key="4">
    <source>
        <dbReference type="EMBL" id="CAL1300667.1"/>
    </source>
</evidence>
<dbReference type="EMBL" id="CAXIEN010000570">
    <property type="protein sequence ID" value="CAL1300667.1"/>
    <property type="molecule type" value="Genomic_DNA"/>
</dbReference>
<evidence type="ECO:0000256" key="1">
    <source>
        <dbReference type="SAM" id="MobiDB-lite"/>
    </source>
</evidence>
<comment type="caution">
    <text evidence="4">The sequence shown here is derived from an EMBL/GenBank/DDBJ whole genome shotgun (WGS) entry which is preliminary data.</text>
</comment>
<evidence type="ECO:0000256" key="2">
    <source>
        <dbReference type="SAM" id="Phobius"/>
    </source>
</evidence>
<keyword evidence="5" id="KW-1185">Reference proteome</keyword>
<protein>
    <submittedName>
        <fullName evidence="4">Uncharacterized protein</fullName>
    </submittedName>
</protein>
<sequence length="207" mass="22725">MKLLFIALLSVLSYHCCSGFPVAESELPEDFKNATALESRFVASNETASNDSSPLDMHGVGEKVVNKVKEGIKTVKDKVKGGFDKVKNKVKGGFDKVKDKVKGGFDKVKDKVKDLKDKVGSKGGSGGGSGGGSHRDKYDRDYNRDKYNRDYDRDRYSRDKYRKDSNYGGGSGFSDPNAKWIGLGIGIFMLVGILVVIICFVCKIDKD</sequence>
<feature type="chain" id="PRO_5043595348" evidence="3">
    <location>
        <begin position="20"/>
        <end position="207"/>
    </location>
</feature>
<evidence type="ECO:0000256" key="3">
    <source>
        <dbReference type="SAM" id="SignalP"/>
    </source>
</evidence>
<evidence type="ECO:0000313" key="5">
    <source>
        <dbReference type="Proteomes" id="UP001497382"/>
    </source>
</evidence>
<keyword evidence="3" id="KW-0732">Signal</keyword>
<keyword evidence="2" id="KW-0472">Membrane</keyword>
<dbReference type="Proteomes" id="UP001497382">
    <property type="component" value="Unassembled WGS sequence"/>
</dbReference>
<keyword evidence="2" id="KW-0812">Transmembrane</keyword>
<proteinExistence type="predicted"/>
<feature type="signal peptide" evidence="3">
    <location>
        <begin position="1"/>
        <end position="19"/>
    </location>
</feature>
<dbReference type="Gene3D" id="1.10.287.700">
    <property type="entry name" value="Helix hairpin bin"/>
    <property type="match status" value="1"/>
</dbReference>
<organism evidence="4 5">
    <name type="scientific">Larinioides sclopetarius</name>
    <dbReference type="NCBI Taxonomy" id="280406"/>
    <lineage>
        <taxon>Eukaryota</taxon>
        <taxon>Metazoa</taxon>
        <taxon>Ecdysozoa</taxon>
        <taxon>Arthropoda</taxon>
        <taxon>Chelicerata</taxon>
        <taxon>Arachnida</taxon>
        <taxon>Araneae</taxon>
        <taxon>Araneomorphae</taxon>
        <taxon>Entelegynae</taxon>
        <taxon>Araneoidea</taxon>
        <taxon>Araneidae</taxon>
        <taxon>Larinioides</taxon>
    </lineage>
</organism>
<accession>A0AAV2BWT0</accession>
<feature type="region of interest" description="Disordered" evidence="1">
    <location>
        <begin position="116"/>
        <end position="155"/>
    </location>
</feature>
<reference evidence="4 5" key="1">
    <citation type="submission" date="2024-04" db="EMBL/GenBank/DDBJ databases">
        <authorList>
            <person name="Rising A."/>
            <person name="Reimegard J."/>
            <person name="Sonavane S."/>
            <person name="Akerstrom W."/>
            <person name="Nylinder S."/>
            <person name="Hedman E."/>
            <person name="Kallberg Y."/>
        </authorList>
    </citation>
    <scope>NUCLEOTIDE SEQUENCE [LARGE SCALE GENOMIC DNA]</scope>
</reference>
<gene>
    <name evidence="4" type="ORF">LARSCL_LOCUS22053</name>
</gene>
<feature type="transmembrane region" description="Helical" evidence="2">
    <location>
        <begin position="180"/>
        <end position="202"/>
    </location>
</feature>